<keyword evidence="3" id="KW-1185">Reference proteome</keyword>
<dbReference type="Proteomes" id="UP001642484">
    <property type="component" value="Unassembled WGS sequence"/>
</dbReference>
<evidence type="ECO:0000313" key="2">
    <source>
        <dbReference type="EMBL" id="CAK9075617.1"/>
    </source>
</evidence>
<feature type="non-terminal residue" evidence="2">
    <location>
        <position position="854"/>
    </location>
</feature>
<gene>
    <name evidence="2" type="ORF">CCMP2556_LOCUS37242</name>
</gene>
<feature type="region of interest" description="Disordered" evidence="1">
    <location>
        <begin position="282"/>
        <end position="315"/>
    </location>
</feature>
<proteinExistence type="predicted"/>
<comment type="caution">
    <text evidence="2">The sequence shown here is derived from an EMBL/GenBank/DDBJ whole genome shotgun (WGS) entry which is preliminary data.</text>
</comment>
<reference evidence="2 3" key="1">
    <citation type="submission" date="2024-02" db="EMBL/GenBank/DDBJ databases">
        <authorList>
            <person name="Chen Y."/>
            <person name="Shah S."/>
            <person name="Dougan E. K."/>
            <person name="Thang M."/>
            <person name="Chan C."/>
        </authorList>
    </citation>
    <scope>NUCLEOTIDE SEQUENCE [LARGE SCALE GENOMIC DNA]</scope>
</reference>
<evidence type="ECO:0000313" key="3">
    <source>
        <dbReference type="Proteomes" id="UP001642484"/>
    </source>
</evidence>
<evidence type="ECO:0000256" key="1">
    <source>
        <dbReference type="SAM" id="MobiDB-lite"/>
    </source>
</evidence>
<name>A0ABP0PKD8_9DINO</name>
<accession>A0ABP0PKD8</accession>
<sequence>MTLPFLEAVDRFLKAMGSNPDLQTIRSNQYMACRARLKSASLDVAEASVVVEKLSGMPWTAEQLAQLQQHVCLKMKVEKEPGANDKNRRALQNFQAFPRYLTSSVWLALLGEYPGLRFERLPSEKTNSMIASLLIHRSGQNMDDFQKHDLFVKVKAQMKKHLSCLDVKATNHLPYVTMLPDDPAEFSPEWQAVGFQDEARCEPTPTLLLIQQGVRERLPTLQSLSSGASSSSRTPLTIGVPAAMHRSKSFDGLEKDINLQLLNRPPARPMLALPPAPAPSLALPAPATSSALPRDPVPSLASEVPPAPAPSPSVASLALPAPASPREDAFCELAKAEAKPTSENEVPGDRPGPSIEAVAEELRKKMEVDKEAKQREPQIFKRLSSEAFWLTAGVICHDKVNGDIDGGLSHVIRNLLLRWSTEPAGILSQGGFVVSVNGQPHLVRLQMHGLISDEQAMKLILQCKGAAGTKPCQRCYNVISKRHGKKFGLEENDVLRDITESNPNTFLRATDEDIFRALDSLAEICATQSTAEAERQQKIYGWNWMENGLLAETQARSILSPSKCHFDFLHILFSNGVASRELTLFWEVVTKRTNIVLKDLTSFANGGYTFRKSLHVGKSMLKKLFDPRLMEKTLYSGDASQTVLALYIMEVFADLVVGDLAAIAPAKESLFCLRALSRWYFRLKAKKCRLCGRISDFLIPKVSQYIQSFVKAYGGSNVVPKHHFAFHAAESMDQQASVLDTWVHERKHRLYKDVARNYPSNETFESSVLVKLLAVQELELCAFKEKHLEHKQSEPLFAERIGATTVFKGNSLHYLGQTICAGDICLFDNDVQKGGRIISRVEILWSNGKEPEFA</sequence>
<feature type="compositionally biased region" description="Low complexity" evidence="1">
    <location>
        <begin position="282"/>
        <end position="304"/>
    </location>
</feature>
<dbReference type="EMBL" id="CAXAMN010023151">
    <property type="protein sequence ID" value="CAK9075617.1"/>
    <property type="molecule type" value="Genomic_DNA"/>
</dbReference>
<protein>
    <submittedName>
        <fullName evidence="2">Uncharacterized protein</fullName>
    </submittedName>
</protein>
<organism evidence="2 3">
    <name type="scientific">Durusdinium trenchii</name>
    <dbReference type="NCBI Taxonomy" id="1381693"/>
    <lineage>
        <taxon>Eukaryota</taxon>
        <taxon>Sar</taxon>
        <taxon>Alveolata</taxon>
        <taxon>Dinophyceae</taxon>
        <taxon>Suessiales</taxon>
        <taxon>Symbiodiniaceae</taxon>
        <taxon>Durusdinium</taxon>
    </lineage>
</organism>